<dbReference type="SUPFAM" id="SSF53850">
    <property type="entry name" value="Periplasmic binding protein-like II"/>
    <property type="match status" value="1"/>
</dbReference>
<dbReference type="InterPro" id="IPR013115">
    <property type="entry name" value="HisG_C"/>
</dbReference>
<dbReference type="PANTHER" id="PTHR21403">
    <property type="entry name" value="ATP PHOSPHORIBOSYLTRANSFERASE ATP-PRTASE"/>
    <property type="match status" value="1"/>
</dbReference>
<dbReference type="RefSeq" id="WP_377457859.1">
    <property type="nucleotide sequence ID" value="NZ_JBHLUB010000001.1"/>
</dbReference>
<evidence type="ECO:0000259" key="12">
    <source>
        <dbReference type="Pfam" id="PF01634"/>
    </source>
</evidence>
<evidence type="ECO:0000256" key="4">
    <source>
        <dbReference type="ARBA" id="ARBA00011946"/>
    </source>
</evidence>
<feature type="domain" description="ATP phosphoribosyltransferase catalytic" evidence="12">
    <location>
        <begin position="49"/>
        <end position="203"/>
    </location>
</feature>
<gene>
    <name evidence="11 14" type="primary">hisG</name>
    <name evidence="14" type="ORF">ACFFFR_00730</name>
</gene>
<dbReference type="Gene3D" id="3.40.190.10">
    <property type="entry name" value="Periplasmic binding protein-like II"/>
    <property type="match status" value="2"/>
</dbReference>
<dbReference type="EMBL" id="JBHLUB010000001">
    <property type="protein sequence ID" value="MFC0580913.1"/>
    <property type="molecule type" value="Genomic_DNA"/>
</dbReference>
<organism evidence="14 15">
    <name type="scientific">Micrococcoides hystricis</name>
    <dbReference type="NCBI Taxonomy" id="1572761"/>
    <lineage>
        <taxon>Bacteria</taxon>
        <taxon>Bacillati</taxon>
        <taxon>Actinomycetota</taxon>
        <taxon>Actinomycetes</taxon>
        <taxon>Micrococcales</taxon>
        <taxon>Micrococcaceae</taxon>
        <taxon>Micrococcoides</taxon>
    </lineage>
</organism>
<comment type="caution">
    <text evidence="14">The sequence shown here is derived from an EMBL/GenBank/DDBJ whole genome shotgun (WGS) entry which is preliminary data.</text>
</comment>
<comment type="cofactor">
    <cofactor evidence="11">
        <name>Mg(2+)</name>
        <dbReference type="ChEBI" id="CHEBI:18420"/>
    </cofactor>
</comment>
<dbReference type="NCBIfam" id="TIGR00070">
    <property type="entry name" value="hisG"/>
    <property type="match status" value="1"/>
</dbReference>
<dbReference type="InterPro" id="IPR001348">
    <property type="entry name" value="ATP_PRibTrfase_HisG"/>
</dbReference>
<dbReference type="InterPro" id="IPR013820">
    <property type="entry name" value="ATP_PRibTrfase_cat"/>
</dbReference>
<proteinExistence type="inferred from homology"/>
<comment type="subcellular location">
    <subcellularLocation>
        <location evidence="11">Cytoplasm</location>
    </subcellularLocation>
</comment>
<dbReference type="CDD" id="cd13591">
    <property type="entry name" value="PBP2_HisGL1"/>
    <property type="match status" value="1"/>
</dbReference>
<keyword evidence="7 11" id="KW-0328">Glycosyltransferase</keyword>
<dbReference type="InterPro" id="IPR011322">
    <property type="entry name" value="N-reg_PII-like_a/b"/>
</dbReference>
<dbReference type="PROSITE" id="PS01316">
    <property type="entry name" value="ATP_P_PHORIBOSYLTR"/>
    <property type="match status" value="1"/>
</dbReference>
<accession>A0ABV6P765</accession>
<keyword evidence="8 11" id="KW-0808">Transferase</keyword>
<keyword evidence="11" id="KW-0460">Magnesium</keyword>
<feature type="domain" description="Histidine biosynthesis HisG C-terminal" evidence="13">
    <location>
        <begin position="208"/>
        <end position="278"/>
    </location>
</feature>
<evidence type="ECO:0000313" key="15">
    <source>
        <dbReference type="Proteomes" id="UP001589862"/>
    </source>
</evidence>
<dbReference type="Pfam" id="PF08029">
    <property type="entry name" value="HisG_C"/>
    <property type="match status" value="1"/>
</dbReference>
<dbReference type="Pfam" id="PF01634">
    <property type="entry name" value="HisG"/>
    <property type="match status" value="1"/>
</dbReference>
<keyword evidence="11" id="KW-0067">ATP-binding</keyword>
<dbReference type="InterPro" id="IPR020621">
    <property type="entry name" value="ATP-PRT_HisG_long"/>
</dbReference>
<dbReference type="Gene3D" id="3.30.70.120">
    <property type="match status" value="1"/>
</dbReference>
<comment type="similarity">
    <text evidence="3 11">Belongs to the ATP phosphoribosyltransferase family. Long subfamily.</text>
</comment>
<evidence type="ECO:0000313" key="14">
    <source>
        <dbReference type="EMBL" id="MFC0580913.1"/>
    </source>
</evidence>
<comment type="catalytic activity">
    <reaction evidence="1 11">
        <text>1-(5-phospho-beta-D-ribosyl)-ATP + diphosphate = 5-phospho-alpha-D-ribose 1-diphosphate + ATP</text>
        <dbReference type="Rhea" id="RHEA:18473"/>
        <dbReference type="ChEBI" id="CHEBI:30616"/>
        <dbReference type="ChEBI" id="CHEBI:33019"/>
        <dbReference type="ChEBI" id="CHEBI:58017"/>
        <dbReference type="ChEBI" id="CHEBI:73183"/>
        <dbReference type="EC" id="2.4.2.17"/>
    </reaction>
</comment>
<evidence type="ECO:0000256" key="3">
    <source>
        <dbReference type="ARBA" id="ARBA00007955"/>
    </source>
</evidence>
<keyword evidence="11" id="KW-0547">Nucleotide-binding</keyword>
<evidence type="ECO:0000256" key="2">
    <source>
        <dbReference type="ARBA" id="ARBA00004667"/>
    </source>
</evidence>
<dbReference type="NCBIfam" id="TIGR03455">
    <property type="entry name" value="HisG_C-term"/>
    <property type="match status" value="1"/>
</dbReference>
<reference evidence="14 15" key="1">
    <citation type="submission" date="2024-09" db="EMBL/GenBank/DDBJ databases">
        <authorList>
            <person name="Sun Q."/>
            <person name="Mori K."/>
        </authorList>
    </citation>
    <scope>NUCLEOTIDE SEQUENCE [LARGE SCALE GENOMIC DNA]</scope>
    <source>
        <strain evidence="14 15">NCAIM B.02604</strain>
    </source>
</reference>
<evidence type="ECO:0000256" key="1">
    <source>
        <dbReference type="ARBA" id="ARBA00000915"/>
    </source>
</evidence>
<dbReference type="InterPro" id="IPR015867">
    <property type="entry name" value="N-reg_PII/ATP_PRibTrfase_C"/>
</dbReference>
<sequence>MLRIAVPNKGSLSEAASTMLQEAGYRKRRDTRELVMVDEANNVEFFFLRPRDIAVYVAAGTLDVGITGRDLFRDARTNGEAEELMSLGFGRSTFRFAGPAGKYTSIDQLEGKRLATSYDGLLKDYLAEHNINVENVVRLDGAVESSIRLGVADVIADVVETGNTLRAAGMDTFGEPILVSEAVVIGRKGVSHRDIDTLLRRLQSVLVARQYVLMDYNIPRELAEEARELTPGFDAPTMSPLQDESWVAMRVMVRKEEMNMVMDQLHTLGARAILVSAILATRI</sequence>
<comment type="pathway">
    <text evidence="2 11">Amino-acid biosynthesis; L-histidine biosynthesis; L-histidine from 5-phospho-alpha-D-ribose 1-diphosphate: step 1/9.</text>
</comment>
<dbReference type="PANTHER" id="PTHR21403:SF8">
    <property type="entry name" value="ATP PHOSPHORIBOSYLTRANSFERASE"/>
    <property type="match status" value="1"/>
</dbReference>
<dbReference type="EC" id="2.4.2.17" evidence="4 11"/>
<keyword evidence="15" id="KW-1185">Reference proteome</keyword>
<keyword evidence="6 11" id="KW-0028">Amino-acid biosynthesis</keyword>
<evidence type="ECO:0000256" key="7">
    <source>
        <dbReference type="ARBA" id="ARBA00022676"/>
    </source>
</evidence>
<comment type="function">
    <text evidence="10 11">Catalyzes the condensation of ATP and 5-phosphoribose 1-diphosphate to form N'-(5'-phosphoribosyl)-ATP (PR-ATP). Has a crucial role in the pathway because the rate of histidine biosynthesis seems to be controlled primarily by regulation of HisG enzymatic activity.</text>
</comment>
<evidence type="ECO:0000256" key="6">
    <source>
        <dbReference type="ARBA" id="ARBA00022605"/>
    </source>
</evidence>
<dbReference type="HAMAP" id="MF_00079">
    <property type="entry name" value="HisG_Long"/>
    <property type="match status" value="1"/>
</dbReference>
<dbReference type="SUPFAM" id="SSF54913">
    <property type="entry name" value="GlnB-like"/>
    <property type="match status" value="1"/>
</dbReference>
<protein>
    <recommendedName>
        <fullName evidence="5 11">ATP phosphoribosyltransferase</fullName>
        <shortName evidence="11">ATP-PRT</shortName>
        <shortName evidence="11">ATP-PRTase</shortName>
        <ecNumber evidence="4 11">2.4.2.17</ecNumber>
    </recommendedName>
</protein>
<keyword evidence="11" id="KW-0963">Cytoplasm</keyword>
<evidence type="ECO:0000256" key="10">
    <source>
        <dbReference type="ARBA" id="ARBA00024861"/>
    </source>
</evidence>
<evidence type="ECO:0000256" key="11">
    <source>
        <dbReference type="HAMAP-Rule" id="MF_00079"/>
    </source>
</evidence>
<keyword evidence="9 11" id="KW-0368">Histidine biosynthesis</keyword>
<dbReference type="InterPro" id="IPR018198">
    <property type="entry name" value="ATP_PRibTrfase_CS"/>
</dbReference>
<evidence type="ECO:0000259" key="13">
    <source>
        <dbReference type="Pfam" id="PF08029"/>
    </source>
</evidence>
<keyword evidence="11" id="KW-0479">Metal-binding</keyword>
<evidence type="ECO:0000256" key="5">
    <source>
        <dbReference type="ARBA" id="ARBA00020998"/>
    </source>
</evidence>
<evidence type="ECO:0000256" key="9">
    <source>
        <dbReference type="ARBA" id="ARBA00023102"/>
    </source>
</evidence>
<dbReference type="Proteomes" id="UP001589862">
    <property type="component" value="Unassembled WGS sequence"/>
</dbReference>
<dbReference type="GO" id="GO:0003879">
    <property type="term" value="F:ATP phosphoribosyltransferase activity"/>
    <property type="evidence" value="ECO:0007669"/>
    <property type="project" value="UniProtKB-EC"/>
</dbReference>
<name>A0ABV6P765_9MICC</name>
<evidence type="ECO:0000256" key="8">
    <source>
        <dbReference type="ARBA" id="ARBA00022679"/>
    </source>
</evidence>
<comment type="activity regulation">
    <text evidence="11">Feedback inhibited by histidine.</text>
</comment>